<protein>
    <submittedName>
        <fullName evidence="3">M56 family metallopeptidase</fullName>
    </submittedName>
</protein>
<dbReference type="Proteomes" id="UP001524502">
    <property type="component" value="Unassembled WGS sequence"/>
</dbReference>
<dbReference type="CDD" id="cd07341">
    <property type="entry name" value="M56_BlaR1_MecR1_like"/>
    <property type="match status" value="1"/>
</dbReference>
<keyword evidence="1" id="KW-0472">Membrane</keyword>
<organism evidence="3 4">
    <name type="scientific">Anaerovorax odorimutans</name>
    <dbReference type="NCBI Taxonomy" id="109327"/>
    <lineage>
        <taxon>Bacteria</taxon>
        <taxon>Bacillati</taxon>
        <taxon>Bacillota</taxon>
        <taxon>Clostridia</taxon>
        <taxon>Peptostreptococcales</taxon>
        <taxon>Anaerovoracaceae</taxon>
        <taxon>Anaerovorax</taxon>
    </lineage>
</organism>
<evidence type="ECO:0000259" key="2">
    <source>
        <dbReference type="Pfam" id="PF05569"/>
    </source>
</evidence>
<accession>A0ABT1RNG3</accession>
<name>A0ABT1RNG3_9FIRM</name>
<feature type="transmembrane region" description="Helical" evidence="1">
    <location>
        <begin position="288"/>
        <end position="309"/>
    </location>
</feature>
<proteinExistence type="predicted"/>
<dbReference type="PANTHER" id="PTHR34978">
    <property type="entry name" value="POSSIBLE SENSOR-TRANSDUCER PROTEIN BLAR"/>
    <property type="match status" value="1"/>
</dbReference>
<dbReference type="InterPro" id="IPR008756">
    <property type="entry name" value="Peptidase_M56"/>
</dbReference>
<feature type="transmembrane region" description="Helical" evidence="1">
    <location>
        <begin position="56"/>
        <end position="78"/>
    </location>
</feature>
<dbReference type="EMBL" id="JANFXK010000007">
    <property type="protein sequence ID" value="MCQ4636719.1"/>
    <property type="molecule type" value="Genomic_DNA"/>
</dbReference>
<keyword evidence="4" id="KW-1185">Reference proteome</keyword>
<comment type="caution">
    <text evidence="3">The sequence shown here is derived from an EMBL/GenBank/DDBJ whole genome shotgun (WGS) entry which is preliminary data.</text>
</comment>
<keyword evidence="1" id="KW-0812">Transmembrane</keyword>
<dbReference type="InterPro" id="IPR052173">
    <property type="entry name" value="Beta-lactam_resp_regulator"/>
</dbReference>
<dbReference type="PANTHER" id="PTHR34978:SF3">
    <property type="entry name" value="SLR0241 PROTEIN"/>
    <property type="match status" value="1"/>
</dbReference>
<keyword evidence="1" id="KW-1133">Transmembrane helix</keyword>
<dbReference type="Pfam" id="PF05569">
    <property type="entry name" value="Peptidase_M56"/>
    <property type="match status" value="1"/>
</dbReference>
<evidence type="ECO:0000313" key="4">
    <source>
        <dbReference type="Proteomes" id="UP001524502"/>
    </source>
</evidence>
<feature type="transmembrane region" description="Helical" evidence="1">
    <location>
        <begin position="20"/>
        <end position="44"/>
    </location>
</feature>
<feature type="transmembrane region" description="Helical" evidence="1">
    <location>
        <begin position="90"/>
        <end position="113"/>
    </location>
</feature>
<evidence type="ECO:0000256" key="1">
    <source>
        <dbReference type="SAM" id="Phobius"/>
    </source>
</evidence>
<evidence type="ECO:0000313" key="3">
    <source>
        <dbReference type="EMBL" id="MCQ4636719.1"/>
    </source>
</evidence>
<reference evidence="3 4" key="1">
    <citation type="submission" date="2022-06" db="EMBL/GenBank/DDBJ databases">
        <title>Isolation of gut microbiota from human fecal samples.</title>
        <authorList>
            <person name="Pamer E.G."/>
            <person name="Barat B."/>
            <person name="Waligurski E."/>
            <person name="Medina S."/>
            <person name="Paddock L."/>
            <person name="Mostad J."/>
        </authorList>
    </citation>
    <scope>NUCLEOTIDE SEQUENCE [LARGE SCALE GENOMIC DNA]</scope>
    <source>
        <strain evidence="3 4">SL.3.17</strain>
    </source>
</reference>
<gene>
    <name evidence="3" type="ORF">NE619_08250</name>
</gene>
<feature type="domain" description="Peptidase M56" evidence="2">
    <location>
        <begin position="84"/>
        <end position="277"/>
    </location>
</feature>
<sequence length="433" mass="49306">MILVFFTMEIAGEEGASNFMGMALDIFISTSAYFIALLIFLPLLRKLISARACATLWLMPVFLFFQPTMLLENAYLPLQVLYIPEIVLRLFIYIWLAGFVILFAGEIISGMLFQRKLLKGARPIEEERILQLWEQEKKALRYKRPVRLLCSPELTTPLSMGIFKKTQATLLPDRYYTMDELRLIFRHELHHIQRRDVDTKIFLSFCRAMCWFNPLVWIAIRRASDDLELSCDEIVLENSGDSERRQYAELLLRTAGNSRGFTTCLSAAASSLRYRLKSVVQPHARRTGIALLAAMMLVCCMSYGSVSIVSDRGTVGSLVLSNIAAEDVSALYYYDDPNTDDSDDGYTLTSCSEELMAYLESLKADKLLNRSLSSFYDDAPTLSLEVETEQGERDISFNGRCLSVEDEDTGQMEYYLISPEMNAAYVKSFFDAD</sequence>